<sequence length="130" mass="14775">MPNPYQPPETAPANLTHDCPVCEQPVGFYRFAFPFGYCKHCRNYLTIRDWGRESWSWTASFIGIIVIPIGLRSYKIIDFTPPIGTMILIWFAASIVHSKIHGQLVPAYCWGFFAARDDDRISKDDADSGT</sequence>
<dbReference type="Proteomes" id="UP000225740">
    <property type="component" value="Unassembled WGS sequence"/>
</dbReference>
<dbReference type="EMBL" id="NIZW01000040">
    <property type="protein sequence ID" value="PHQ31756.1"/>
    <property type="molecule type" value="Genomic_DNA"/>
</dbReference>
<protein>
    <recommendedName>
        <fullName evidence="3">DUF983 domain-containing protein</fullName>
    </recommendedName>
</protein>
<reference evidence="1 2" key="1">
    <citation type="submission" date="2017-06" db="EMBL/GenBank/DDBJ databases">
        <title>Description of Rhodopirellula bahusiensis sp. nov.</title>
        <authorList>
            <person name="Kizina J."/>
            <person name="Harder J."/>
        </authorList>
    </citation>
    <scope>NUCLEOTIDE SEQUENCE [LARGE SCALE GENOMIC DNA]</scope>
    <source>
        <strain evidence="1 2">SWK21</strain>
    </source>
</reference>
<organism evidence="1 2">
    <name type="scientific">Rhodopirellula bahusiensis</name>
    <dbReference type="NCBI Taxonomy" id="2014065"/>
    <lineage>
        <taxon>Bacteria</taxon>
        <taxon>Pseudomonadati</taxon>
        <taxon>Planctomycetota</taxon>
        <taxon>Planctomycetia</taxon>
        <taxon>Pirellulales</taxon>
        <taxon>Pirellulaceae</taxon>
        <taxon>Rhodopirellula</taxon>
    </lineage>
</organism>
<evidence type="ECO:0000313" key="2">
    <source>
        <dbReference type="Proteomes" id="UP000225740"/>
    </source>
</evidence>
<evidence type="ECO:0000313" key="1">
    <source>
        <dbReference type="EMBL" id="PHQ31756.1"/>
    </source>
</evidence>
<accession>A0A2G1VY88</accession>
<evidence type="ECO:0008006" key="3">
    <source>
        <dbReference type="Google" id="ProtNLM"/>
    </source>
</evidence>
<keyword evidence="2" id="KW-1185">Reference proteome</keyword>
<dbReference type="GeneID" id="90611966"/>
<comment type="caution">
    <text evidence="1">The sequence shown here is derived from an EMBL/GenBank/DDBJ whole genome shotgun (WGS) entry which is preliminary data.</text>
</comment>
<name>A0A2G1VY88_9BACT</name>
<gene>
    <name evidence="1" type="ORF">CEE69_29405</name>
</gene>
<proteinExistence type="predicted"/>
<dbReference type="RefSeq" id="WP_099264140.1">
    <property type="nucleotide sequence ID" value="NZ_NIZW01000040.1"/>
</dbReference>
<dbReference type="AlphaFoldDB" id="A0A2G1VY88"/>
<dbReference type="OrthoDB" id="289380at2"/>